<organism evidence="1 2">
    <name type="scientific">Methanolapillus millepedarum</name>
    <dbReference type="NCBI Taxonomy" id="3028296"/>
    <lineage>
        <taxon>Archaea</taxon>
        <taxon>Methanobacteriati</taxon>
        <taxon>Methanobacteriota</taxon>
        <taxon>Stenosarchaea group</taxon>
        <taxon>Methanomicrobia</taxon>
        <taxon>Methanosarcinales</taxon>
        <taxon>Methanosarcinaceae</taxon>
        <taxon>Methanolapillus</taxon>
    </lineage>
</organism>
<evidence type="ECO:0000313" key="1">
    <source>
        <dbReference type="EMBL" id="WNY24794.1"/>
    </source>
</evidence>
<evidence type="ECO:0000313" key="2">
    <source>
        <dbReference type="Proteomes" id="UP001303587"/>
    </source>
</evidence>
<reference evidence="1 2" key="1">
    <citation type="submission" date="2023-07" db="EMBL/GenBank/DDBJ databases">
        <title>Closed genoem sequence of Methanosarcinaceae archaeon Ac7.</title>
        <authorList>
            <person name="Poehlein A."/>
            <person name="Protasov E."/>
            <person name="Platt K."/>
            <person name="Reeh H."/>
            <person name="Daniel R."/>
            <person name="Brune A."/>
        </authorList>
    </citation>
    <scope>NUCLEOTIDE SEQUENCE [LARGE SCALE GENOMIC DNA]</scope>
    <source>
        <strain evidence="1 2">Ac7</strain>
    </source>
</reference>
<proteinExistence type="predicted"/>
<name>A0AA96V1R9_9EURY</name>
<sequence length="68" mass="7925">MTSYVNFYVLKQSRREHTPTHITIEKGEKTLCGKVIKNMLRVHPTDIFLEEHPFCETCINAYLKGVKS</sequence>
<accession>A0AA96V1R9</accession>
<dbReference type="EMBL" id="CP131060">
    <property type="protein sequence ID" value="WNY24794.1"/>
    <property type="molecule type" value="Genomic_DNA"/>
</dbReference>
<dbReference type="Proteomes" id="UP001303587">
    <property type="component" value="Chromosome"/>
</dbReference>
<dbReference type="AlphaFoldDB" id="A0AA96V1R9"/>
<keyword evidence="2" id="KW-1185">Reference proteome</keyword>
<protein>
    <submittedName>
        <fullName evidence="1">Uncharacterized protein</fullName>
    </submittedName>
</protein>
<gene>
    <name evidence="1" type="ORF">MsAc7_03190</name>
</gene>